<organism evidence="19 20">
    <name type="scientific">Strigamia maritima</name>
    <name type="common">European centipede</name>
    <name type="synonym">Geophilus maritimus</name>
    <dbReference type="NCBI Taxonomy" id="126957"/>
    <lineage>
        <taxon>Eukaryota</taxon>
        <taxon>Metazoa</taxon>
        <taxon>Ecdysozoa</taxon>
        <taxon>Arthropoda</taxon>
        <taxon>Myriapoda</taxon>
        <taxon>Chilopoda</taxon>
        <taxon>Pleurostigmophora</taxon>
        <taxon>Geophilomorpha</taxon>
        <taxon>Linotaeniidae</taxon>
        <taxon>Strigamia</taxon>
    </lineage>
</organism>
<evidence type="ECO:0000256" key="4">
    <source>
        <dbReference type="ARBA" id="ARBA00022527"/>
    </source>
</evidence>
<dbReference type="Pfam" id="PF13855">
    <property type="entry name" value="LRR_8"/>
    <property type="match status" value="1"/>
</dbReference>
<dbReference type="Gene3D" id="1.10.10.2200">
    <property type="match status" value="1"/>
</dbReference>
<reference evidence="19" key="2">
    <citation type="submission" date="2015-02" db="UniProtKB">
        <authorList>
            <consortium name="EnsemblMetazoa"/>
        </authorList>
    </citation>
    <scope>IDENTIFICATION</scope>
</reference>
<dbReference type="GO" id="GO:0005525">
    <property type="term" value="F:GTP binding"/>
    <property type="evidence" value="ECO:0007669"/>
    <property type="project" value="UniProtKB-KW"/>
</dbReference>
<feature type="compositionally biased region" description="Polar residues" evidence="16">
    <location>
        <begin position="1849"/>
        <end position="1866"/>
    </location>
</feature>
<keyword evidence="8 15" id="KW-0547">Nucleotide-binding</keyword>
<evidence type="ECO:0000256" key="9">
    <source>
        <dbReference type="ARBA" id="ARBA00022777"/>
    </source>
</evidence>
<dbReference type="EnsemblMetazoa" id="SMAR005198-RA">
    <property type="protein sequence ID" value="SMAR005198-PA"/>
    <property type="gene ID" value="SMAR005198"/>
</dbReference>
<dbReference type="SUPFAM" id="SSF50998">
    <property type="entry name" value="Quinoprotein alcohol dehydrogenase-like"/>
    <property type="match status" value="1"/>
</dbReference>
<dbReference type="PANTHER" id="PTHR24198">
    <property type="entry name" value="ANKYRIN REPEAT AND PROTEIN KINASE DOMAIN-CONTAINING PROTEIN"/>
    <property type="match status" value="1"/>
</dbReference>
<dbReference type="GO" id="GO:0005737">
    <property type="term" value="C:cytoplasm"/>
    <property type="evidence" value="ECO:0007669"/>
    <property type="project" value="UniProtKB-ARBA"/>
</dbReference>
<dbReference type="InterPro" id="IPR056602">
    <property type="entry name" value="Beta-prop_LRRK2"/>
</dbReference>
<comment type="catalytic activity">
    <reaction evidence="13">
        <text>L-seryl-[protein] + ATP = O-phospho-L-seryl-[protein] + ADP + H(+)</text>
        <dbReference type="Rhea" id="RHEA:17989"/>
        <dbReference type="Rhea" id="RHEA-COMP:9863"/>
        <dbReference type="Rhea" id="RHEA-COMP:11604"/>
        <dbReference type="ChEBI" id="CHEBI:15378"/>
        <dbReference type="ChEBI" id="CHEBI:29999"/>
        <dbReference type="ChEBI" id="CHEBI:30616"/>
        <dbReference type="ChEBI" id="CHEBI:83421"/>
        <dbReference type="ChEBI" id="CHEBI:456216"/>
        <dbReference type="EC" id="2.7.11.1"/>
    </reaction>
</comment>
<evidence type="ECO:0000256" key="12">
    <source>
        <dbReference type="ARBA" id="ARBA00047899"/>
    </source>
</evidence>
<evidence type="ECO:0000256" key="2">
    <source>
        <dbReference type="ARBA" id="ARBA00008171"/>
    </source>
</evidence>
<dbReference type="PROSITE" id="PS50088">
    <property type="entry name" value="ANK_REPEAT"/>
    <property type="match status" value="4"/>
</dbReference>
<dbReference type="eggNOG" id="KOG0192">
    <property type="taxonomic scope" value="Eukaryota"/>
</dbReference>
<dbReference type="InterPro" id="IPR036770">
    <property type="entry name" value="Ankyrin_rpt-contain_sf"/>
</dbReference>
<dbReference type="InterPro" id="IPR000719">
    <property type="entry name" value="Prot_kinase_dom"/>
</dbReference>
<evidence type="ECO:0000313" key="20">
    <source>
        <dbReference type="Proteomes" id="UP000014500"/>
    </source>
</evidence>
<keyword evidence="5" id="KW-0433">Leucine-rich repeat</keyword>
<dbReference type="GO" id="GO:0004674">
    <property type="term" value="F:protein serine/threonine kinase activity"/>
    <property type="evidence" value="ECO:0007669"/>
    <property type="project" value="UniProtKB-KW"/>
</dbReference>
<dbReference type="Proteomes" id="UP000014500">
    <property type="component" value="Unassembled WGS sequence"/>
</dbReference>
<dbReference type="InterPro" id="IPR001611">
    <property type="entry name" value="Leu-rich_rpt"/>
</dbReference>
<feature type="repeat" description="ANK" evidence="14">
    <location>
        <begin position="88"/>
        <end position="120"/>
    </location>
</feature>
<evidence type="ECO:0000256" key="15">
    <source>
        <dbReference type="PROSITE-ProRule" id="PRU10141"/>
    </source>
</evidence>
<dbReference type="Gene3D" id="3.80.10.10">
    <property type="entry name" value="Ribonuclease Inhibitor"/>
    <property type="match status" value="3"/>
</dbReference>
<dbReference type="PROSITE" id="PS51450">
    <property type="entry name" value="LRR"/>
    <property type="match status" value="2"/>
</dbReference>
<dbReference type="Pfam" id="PF00023">
    <property type="entry name" value="Ank"/>
    <property type="match status" value="1"/>
</dbReference>
<evidence type="ECO:0000256" key="11">
    <source>
        <dbReference type="ARBA" id="ARBA00023043"/>
    </source>
</evidence>
<dbReference type="PRINTS" id="PR01415">
    <property type="entry name" value="ANKYRIN"/>
</dbReference>
<dbReference type="OMA" id="NSQDSWG"/>
<protein>
    <recommendedName>
        <fullName evidence="3">non-specific serine/threonine protein kinase</fullName>
        <ecNumber evidence="3">2.7.11.1</ecNumber>
    </recommendedName>
</protein>
<dbReference type="InterPro" id="IPR003591">
    <property type="entry name" value="Leu-rich_rpt_typical-subtyp"/>
</dbReference>
<dbReference type="PROSITE" id="PS50011">
    <property type="entry name" value="PROTEIN_KINASE_DOM"/>
    <property type="match status" value="1"/>
</dbReference>
<evidence type="ECO:0000313" key="19">
    <source>
        <dbReference type="EnsemblMetazoa" id="SMAR005198-PA"/>
    </source>
</evidence>
<keyword evidence="11 14" id="KW-0040">ANK repeat</keyword>
<evidence type="ECO:0000256" key="14">
    <source>
        <dbReference type="PROSITE-ProRule" id="PRU00023"/>
    </source>
</evidence>
<keyword evidence="7" id="KW-0677">Repeat</keyword>
<dbReference type="Gene3D" id="3.30.70.2970">
    <property type="entry name" value="Protein of unknown function (DUF541), domain 2"/>
    <property type="match status" value="1"/>
</dbReference>
<keyword evidence="4" id="KW-0723">Serine/threonine-protein kinase</keyword>
<dbReference type="InterPro" id="IPR032675">
    <property type="entry name" value="LRR_dom_sf"/>
</dbReference>
<dbReference type="Pfam" id="PF16095">
    <property type="entry name" value="COR-A"/>
    <property type="match status" value="1"/>
</dbReference>
<dbReference type="PRINTS" id="PR00449">
    <property type="entry name" value="RASTRNSFRMNG"/>
</dbReference>
<feature type="region of interest" description="Disordered" evidence="16">
    <location>
        <begin position="1820"/>
        <end position="1870"/>
    </location>
</feature>
<dbReference type="PROSITE" id="PS50297">
    <property type="entry name" value="ANK_REP_REGION"/>
    <property type="match status" value="4"/>
</dbReference>
<dbReference type="InterPro" id="IPR002110">
    <property type="entry name" value="Ankyrin_rpt"/>
</dbReference>
<dbReference type="Pfam" id="PF23748">
    <property type="entry name" value="Beta-prop_LRRK2"/>
    <property type="match status" value="1"/>
</dbReference>
<dbReference type="GO" id="GO:0009966">
    <property type="term" value="P:regulation of signal transduction"/>
    <property type="evidence" value="ECO:0007669"/>
    <property type="project" value="UniProtKB-ARBA"/>
</dbReference>
<dbReference type="PhylomeDB" id="T1IVJ9"/>
<evidence type="ECO:0000256" key="10">
    <source>
        <dbReference type="ARBA" id="ARBA00022840"/>
    </source>
</evidence>
<dbReference type="eggNOG" id="KOG0619">
    <property type="taxonomic scope" value="Eukaryota"/>
</dbReference>
<dbReference type="SUPFAM" id="SSF48403">
    <property type="entry name" value="Ankyrin repeat"/>
    <property type="match status" value="2"/>
</dbReference>
<sequence length="2921" mass="328318">MMIDSQMADATVDAEEFPGRLLHQAALWDNADLLEDLLNGEYLQLINSRDTEGRTVLHAAVTNENPHCTRILLQAGADPNVACGSREENKTPLHVAAQHGNLEAMRLLLEWEADLLTRNSNGLTAMDLSEQGNHSECMHLLRQVADEREKLRAEFFDELEVTCVKGDTTRLKVLLKDPPCDVEHVINLCPNGSNTLLFKACEEGKRDIVEILLDCGADCRQHPVTKYSPFHIACYRGHKDVVELLLQKFPQLVQVTTIEQWLPIHAAVINGHVSVLDVLLKFSYPEHLMLKFQDQRKEWEYQMPFDINASDVTAQTVLFMASYMENKKIVELLLKFRVKAWKMEKEIEESVEDMLKEKEKSCRLDRTSPVKNKIASGIQDLISKLNLNRTNLTDPNLKINETFICPVEVNAYCNDGCETALHAAVRAKNYAIVSLLLTNNADPNLKMRQIEDDENGVLGKPLTALVEACQSRNHLMIDLLLKHGARDEDKGALSVSVQLKDDLVVSKLLTLRAHPDPEYKLNRKAFDVIPATQFKTLGIVNSVTPSSMFPSTPVMLNWHGHQCLTQLHEQWLVDASLSHNPKLKLTPKTQGFSLLAITRLDISNNLLLELPDCVFQLQSLRHLNAAQNKLERLPGDSKIETSSPKHRLGRSEEEESVYQCPVLEEIYLQDNRLDSVPANIFHLPSLMVFDLSNNKLQNLPFKMWTAPKLKELNVSFNLLKDLPLRFPRHAVSIDQKLGHRDNGSNDLVSSNKCDLSPQRNCTNSTSNSEDSEMGDKENVMEHNYPVALTPQSAECSLPKELSHHNFWCHTIEISESYLDGNIDGRDNQSQLTMLNLAHNAFISIPVGLSCVAVNLTRLNLSYNRLCDMGMVNNLPSSLKQIDFSHNQIRNWFSLGNSDCEVCSESQSPLCYGISESIPSKTLSPGCKLTRPKRGSHTSLSSLSTTFCIHRRHTRLDNLRTLILSDNKLTRFIFSLDDDRLSLDDEDDYHNSVDVRKGVLKSFGSFILFNSCFKDILKNPASSNKYKIMFPNLSLLDVSNNFVREIPSLISELSNLSVFNISGNTEICHLPPEMGLLSKLWNLNTRGCNLYEPLKTMIESKKYKTMDVVGYLKSILENAKPYARMKLMIVGVQGIGKTSLLEQLRQEGSGSYRKKPNEHWAKRMGNKNINLKTAKGFNISTVGVDIGDWTYEKKVRGQSSYGSVTFRTWDFGGQKEYYSTHQYFLSKRSLYLVVWKITDGQRGARAPNSPVLIIGTHYDLVKEKFPPCYSEDLQQFIRDRFINVIDADKCGLPRVLDTIEISCKTRHNVKLLCNLIYDTVFELRSAGSKERLLEQRIPATYLALEDVVGYLALERRLQNKDPVLQSEQYKYDSVLLHYEDAALKDLYFLDPQWLCDMLAHIVTIREINPFARTGIMKMDDLKHIFKTSHCTSVDTKSYIVNLLNKFEVALTWDSRTLLIPSLLPTEEQLHLGLPGCDVRIPVRSRGWAMRCKAFQTSAACTLVGNSQFYLQLDPMETRICRGLRSLHLRSELGEEGELNAASNSDCEILHRNNPQLSIRRLLLMSYFPSGFWSRLITRMLADDSVVDIIRAYLMLPFEVQQDAGMVNLLERHRAEWLCWQTGMELHYANTTLFRMKEVLLNTDNPSGNYHHMHLMLQQDGNWSAMDVSSSAILELYIPNQTVVLQRRFNLPREKSESGDIGDDDEAQVDGPCYQRIILDPNPDCIAKLLAITVDHIDTLLEDWYPTLGTRFVHTSEGKFLITRLVPCPQCLNDQIKRDSMAMRFGGDGEAWQMVGMKNRGEPCVMHDVSLVNRSAERQRLLGMPPRYNHNNHRSRDSATSHDSDSGVGPDSTNSSRKASAEGQSDSDVLSAHDQNGEDVILVNTANEVVYSYMVEECILAAYESRKIQCPDHGELSLFRIAPDVVFLDLGERFVVRPETIKRGKMLGRGAFGFVFKATVKHRGSNSFIEVAMKMLQPVDPGFGARQSAAIAFKAAQSKWQRDPIQYACKAYCTARQELNIVLSLRHPNIVPLIGVCTQPLALILELAPLGALDAILRNYRRSGAQLQLHMLQKIIFQVAKALEYLHQQHIIYRDLKSENVLVWSLPPPFESNCNSAVDVKLADYGISRSTLPTGTKGFGGTEGFMAPEIMRYNGEEEYTEKVDCFSFGMFMYELLTLHLPFEGHELVKDQILDGGRPTLTRRETLYPTYMLDLMVLCWSQQPKDRPSASQIVSIASAPEFVHLLDVVSLEEQTAVICASCVTFPDETDYYDSSCGPRLDVWLSRLGQQLDILTCNSRSWQNIRTLKSNSVTITEVCVVKTCVWLGDSKGIVHIYNAFNHTELDSFALDPDAATTCAVRSMCYIAQLDKVAVSLSNGRLWLYASDYAAVKGGTDCQSTSELGSNGSPIFCTTSIRNARTENCELWCGQSHGMISIFAQREGVIISQEIVNHYEPALDNSDVLQLVASNENGSVWSYIYPGCIIYHWDADTRTVLNKLDCSKLVPCSESLKSISIEEHLSPGRCQVTAMASLGDNLYVGTTWGCIVVAEGATLRPVTIFRPFEEEVKAILPAFQEPKDDGTTPSGQYNNKPGATLITVGRAMFINTSPISQPDCSNLLIIKGNQAERIKQEGGKDNVVEVKASAEIRLPPDRAVVSIQVFSMKDNAKDAKNSVDRRTSYIFQTLRSHAIKDVEFMSHLKRDEMNFTMTTQVTVKFTDFAACLKIVNLLAEKLDRSVKITEPVFYHSTKSLQAARKDVCIKAAQIARDKAQELSRIFSATLGKLLSVREDKSVSSRLEQEKSTSELAPNSKYSLNMDTIKYFTYCYAKSSGTSASVRVQAPGTLAFLFGLCDVISQFSTVDIAGRHTGQDIAGRHTGQDIAGRHTGQDIAGRHTGQDIAGRHTGQDIAGRHTGQDIAGRIRTSGP</sequence>
<evidence type="ECO:0000256" key="3">
    <source>
        <dbReference type="ARBA" id="ARBA00012513"/>
    </source>
</evidence>
<dbReference type="InterPro" id="IPR011047">
    <property type="entry name" value="Quinoprotein_ADH-like_sf"/>
</dbReference>
<dbReference type="HOGENOM" id="CLU_000987_0_0_1"/>
<name>T1IVJ9_STRMM</name>
<dbReference type="Gene3D" id="3.40.50.300">
    <property type="entry name" value="P-loop containing nucleotide triphosphate hydrolases"/>
    <property type="match status" value="1"/>
</dbReference>
<proteinExistence type="inferred from homology"/>
<keyword evidence="20" id="KW-1185">Reference proteome</keyword>
<dbReference type="Pfam" id="PF04402">
    <property type="entry name" value="SIMPL"/>
    <property type="match status" value="1"/>
</dbReference>
<evidence type="ECO:0000256" key="13">
    <source>
        <dbReference type="ARBA" id="ARBA00048679"/>
    </source>
</evidence>
<evidence type="ECO:0000256" key="1">
    <source>
        <dbReference type="ARBA" id="ARBA00001946"/>
    </source>
</evidence>
<dbReference type="FunFam" id="1.10.510.10:FF:000749">
    <property type="entry name" value="Leucine-rich repeat kinase, isoform C"/>
    <property type="match status" value="1"/>
</dbReference>
<dbReference type="SMART" id="SM00248">
    <property type="entry name" value="ANK"/>
    <property type="match status" value="9"/>
</dbReference>
<dbReference type="PROSITE" id="PS51424">
    <property type="entry name" value="ROC"/>
    <property type="match status" value="1"/>
</dbReference>
<dbReference type="InterPro" id="IPR007497">
    <property type="entry name" value="SIMPL/DUF541"/>
</dbReference>
<feature type="region of interest" description="Disordered" evidence="16">
    <location>
        <begin position="736"/>
        <end position="774"/>
    </location>
</feature>
<dbReference type="SMART" id="SM00220">
    <property type="entry name" value="S_TKc"/>
    <property type="match status" value="1"/>
</dbReference>
<feature type="repeat" description="ANK" evidence="14">
    <location>
        <begin position="416"/>
        <end position="448"/>
    </location>
</feature>
<dbReference type="PROSITE" id="PS00108">
    <property type="entry name" value="PROTEIN_KINASE_ST"/>
    <property type="match status" value="1"/>
</dbReference>
<dbReference type="Gene3D" id="1.10.510.10">
    <property type="entry name" value="Transferase(Phosphotransferase) domain 1"/>
    <property type="match status" value="1"/>
</dbReference>
<dbReference type="SUPFAM" id="SSF52540">
    <property type="entry name" value="P-loop containing nucleoside triphosphate hydrolases"/>
    <property type="match status" value="1"/>
</dbReference>
<accession>T1IVJ9</accession>
<feature type="region of interest" description="Disordered" evidence="16">
    <location>
        <begin position="2869"/>
        <end position="2921"/>
    </location>
</feature>
<comment type="similarity">
    <text evidence="2">Belongs to the protein kinase superfamily. TKL Ser/Thr protein kinase family. ROCO subfamily.</text>
</comment>
<dbReference type="PANTHER" id="PTHR24198:SF169">
    <property type="entry name" value="NON-SPECIFIC SERINE_THREONINE PROTEIN KINASE"/>
    <property type="match status" value="1"/>
</dbReference>
<dbReference type="Gene3D" id="1.25.40.20">
    <property type="entry name" value="Ankyrin repeat-containing domain"/>
    <property type="match status" value="3"/>
</dbReference>
<feature type="repeat" description="ANK" evidence="14">
    <location>
        <begin position="52"/>
        <end position="84"/>
    </location>
</feature>
<evidence type="ECO:0000256" key="6">
    <source>
        <dbReference type="ARBA" id="ARBA00022679"/>
    </source>
</evidence>
<comment type="cofactor">
    <cofactor evidence="1">
        <name>Mg(2+)</name>
        <dbReference type="ChEBI" id="CHEBI:18420"/>
    </cofactor>
</comment>
<keyword evidence="6" id="KW-0808">Transferase</keyword>
<dbReference type="InterPro" id="IPR008271">
    <property type="entry name" value="Ser/Thr_kinase_AS"/>
</dbReference>
<dbReference type="InterPro" id="IPR027417">
    <property type="entry name" value="P-loop_NTPase"/>
</dbReference>
<keyword evidence="9" id="KW-0418">Kinase</keyword>
<dbReference type="GO" id="GO:0005524">
    <property type="term" value="F:ATP binding"/>
    <property type="evidence" value="ECO:0007669"/>
    <property type="project" value="UniProtKB-UniRule"/>
</dbReference>
<dbReference type="InterPro" id="IPR032171">
    <property type="entry name" value="COR-A"/>
</dbReference>
<dbReference type="FunFam" id="3.30.200.20:FF:000803">
    <property type="entry name" value="Probable serine/threonine-protein kinase roco4"/>
    <property type="match status" value="1"/>
</dbReference>
<dbReference type="Gene3D" id="3.30.110.170">
    <property type="entry name" value="Protein of unknown function (DUF541), domain 1"/>
    <property type="match status" value="1"/>
</dbReference>
<dbReference type="SUPFAM" id="SSF56112">
    <property type="entry name" value="Protein kinase-like (PK-like)"/>
    <property type="match status" value="1"/>
</dbReference>
<feature type="binding site" evidence="15">
    <location>
        <position position="1972"/>
    </location>
    <ligand>
        <name>ATP</name>
        <dbReference type="ChEBI" id="CHEBI:30616"/>
    </ligand>
</feature>
<dbReference type="Gene3D" id="3.30.70.1390">
    <property type="entry name" value="ROC domain from the Parkinson's disease-associated leucine-rich repeat kinase 2"/>
    <property type="match status" value="1"/>
</dbReference>
<dbReference type="Pfam" id="PF12796">
    <property type="entry name" value="Ank_2"/>
    <property type="match status" value="2"/>
</dbReference>
<keyword evidence="10 15" id="KW-0067">ATP-binding</keyword>
<dbReference type="Pfam" id="PF00069">
    <property type="entry name" value="Pkinase"/>
    <property type="match status" value="1"/>
</dbReference>
<dbReference type="eggNOG" id="KOG0197">
    <property type="taxonomic scope" value="Eukaryota"/>
</dbReference>
<dbReference type="PROSITE" id="PS00107">
    <property type="entry name" value="PROTEIN_KINASE_ATP"/>
    <property type="match status" value="1"/>
</dbReference>
<evidence type="ECO:0000256" key="8">
    <source>
        <dbReference type="ARBA" id="ARBA00022741"/>
    </source>
</evidence>
<dbReference type="EMBL" id="JH431584">
    <property type="status" value="NOT_ANNOTATED_CDS"/>
    <property type="molecule type" value="Genomic_DNA"/>
</dbReference>
<feature type="repeat" description="ANK" evidence="14">
    <location>
        <begin position="225"/>
        <end position="248"/>
    </location>
</feature>
<evidence type="ECO:0000256" key="16">
    <source>
        <dbReference type="SAM" id="MobiDB-lite"/>
    </source>
</evidence>
<reference evidence="20" key="1">
    <citation type="submission" date="2011-05" db="EMBL/GenBank/DDBJ databases">
        <authorList>
            <person name="Richards S.R."/>
            <person name="Qu J."/>
            <person name="Jiang H."/>
            <person name="Jhangiani S.N."/>
            <person name="Agravi P."/>
            <person name="Goodspeed R."/>
            <person name="Gross S."/>
            <person name="Mandapat C."/>
            <person name="Jackson L."/>
            <person name="Mathew T."/>
            <person name="Pu L."/>
            <person name="Thornton R."/>
            <person name="Saada N."/>
            <person name="Wilczek-Boney K.B."/>
            <person name="Lee S."/>
            <person name="Kovar C."/>
            <person name="Wu Y."/>
            <person name="Scherer S.E."/>
            <person name="Worley K.C."/>
            <person name="Muzny D.M."/>
            <person name="Gibbs R."/>
        </authorList>
    </citation>
    <scope>NUCLEOTIDE SEQUENCE</scope>
    <source>
        <strain evidence="20">Brora</strain>
    </source>
</reference>
<dbReference type="EC" id="2.7.11.1" evidence="3"/>
<dbReference type="InterPro" id="IPR011009">
    <property type="entry name" value="Kinase-like_dom_sf"/>
</dbReference>
<feature type="domain" description="Protein kinase" evidence="17">
    <location>
        <begin position="1939"/>
        <end position="2240"/>
    </location>
</feature>
<evidence type="ECO:0000259" key="18">
    <source>
        <dbReference type="PROSITE" id="PS51424"/>
    </source>
</evidence>
<dbReference type="SUPFAM" id="SSF52058">
    <property type="entry name" value="L domain-like"/>
    <property type="match status" value="1"/>
</dbReference>
<feature type="compositionally biased region" description="Polar residues" evidence="16">
    <location>
        <begin position="744"/>
        <end position="768"/>
    </location>
</feature>
<dbReference type="STRING" id="126957.T1IVJ9"/>
<dbReference type="SMART" id="SM00364">
    <property type="entry name" value="LRR_BAC"/>
    <property type="match status" value="7"/>
</dbReference>
<feature type="compositionally biased region" description="Basic and acidic residues" evidence="16">
    <location>
        <begin position="1832"/>
        <end position="1843"/>
    </location>
</feature>
<dbReference type="SMART" id="SM00369">
    <property type="entry name" value="LRR_TYP"/>
    <property type="match status" value="7"/>
</dbReference>
<dbReference type="eggNOG" id="KOG0504">
    <property type="taxonomic scope" value="Eukaryota"/>
</dbReference>
<dbReference type="Pfam" id="PF08477">
    <property type="entry name" value="Roc"/>
    <property type="match status" value="1"/>
</dbReference>
<evidence type="ECO:0000259" key="17">
    <source>
        <dbReference type="PROSITE" id="PS50011"/>
    </source>
</evidence>
<dbReference type="InterPro" id="IPR017441">
    <property type="entry name" value="Protein_kinase_ATP_BS"/>
</dbReference>
<evidence type="ECO:0000256" key="7">
    <source>
        <dbReference type="ARBA" id="ARBA00022737"/>
    </source>
</evidence>
<feature type="compositionally biased region" description="Basic and acidic residues" evidence="16">
    <location>
        <begin position="2869"/>
        <end position="2909"/>
    </location>
</feature>
<dbReference type="InterPro" id="IPR020859">
    <property type="entry name" value="ROC"/>
</dbReference>
<evidence type="ECO:0000256" key="5">
    <source>
        <dbReference type="ARBA" id="ARBA00022614"/>
    </source>
</evidence>
<feature type="domain" description="Roc" evidence="18">
    <location>
        <begin position="1117"/>
        <end position="1322"/>
    </location>
</feature>
<comment type="catalytic activity">
    <reaction evidence="12">
        <text>L-threonyl-[protein] + ATP = O-phospho-L-threonyl-[protein] + ADP + H(+)</text>
        <dbReference type="Rhea" id="RHEA:46608"/>
        <dbReference type="Rhea" id="RHEA-COMP:11060"/>
        <dbReference type="Rhea" id="RHEA-COMP:11605"/>
        <dbReference type="ChEBI" id="CHEBI:15378"/>
        <dbReference type="ChEBI" id="CHEBI:30013"/>
        <dbReference type="ChEBI" id="CHEBI:30616"/>
        <dbReference type="ChEBI" id="CHEBI:61977"/>
        <dbReference type="ChEBI" id="CHEBI:456216"/>
        <dbReference type="EC" id="2.7.11.1"/>
    </reaction>
</comment>